<proteinExistence type="predicted"/>
<accession>A0AAW1MIK4</accession>
<protein>
    <recommendedName>
        <fullName evidence="3">Zinc finger PHD-type domain-containing protein</fullName>
    </recommendedName>
</protein>
<sequence length="233" mass="26299">MVHSSKCTCGCGASAEEHKMVDCCVCKMSFIHSCVDLTITEIRTIKTKKGLSWSCKNCNTLSSAISELKAAILSLQADLQLKSVNDDMFEMMLSELNERNIRKQNVVIFNVKEVNSLDGAQRQNHDIDVVRDVLSTVSSGIDLQHIEVQRIGRYIENGNRHRPIKVKLNNAKDVHTVIRNTSKLRASQSYNSINISLVNCVLHSRTTLSIYRLTGPEDNLITIRRLKLNWTLE</sequence>
<dbReference type="SUPFAM" id="SSF57903">
    <property type="entry name" value="FYVE/PHD zinc finger"/>
    <property type="match status" value="1"/>
</dbReference>
<comment type="caution">
    <text evidence="1">The sequence shown here is derived from an EMBL/GenBank/DDBJ whole genome shotgun (WGS) entry which is preliminary data.</text>
</comment>
<dbReference type="Proteomes" id="UP001458880">
    <property type="component" value="Unassembled WGS sequence"/>
</dbReference>
<evidence type="ECO:0000313" key="1">
    <source>
        <dbReference type="EMBL" id="KAK9746128.1"/>
    </source>
</evidence>
<name>A0AAW1MIK4_POPJA</name>
<reference evidence="1 2" key="1">
    <citation type="journal article" date="2024" name="BMC Genomics">
        <title>De novo assembly and annotation of Popillia japonica's genome with initial clues to its potential as an invasive pest.</title>
        <authorList>
            <person name="Cucini C."/>
            <person name="Boschi S."/>
            <person name="Funari R."/>
            <person name="Cardaioli E."/>
            <person name="Iannotti N."/>
            <person name="Marturano G."/>
            <person name="Paoli F."/>
            <person name="Bruttini M."/>
            <person name="Carapelli A."/>
            <person name="Frati F."/>
            <person name="Nardi F."/>
        </authorList>
    </citation>
    <scope>NUCLEOTIDE SEQUENCE [LARGE SCALE GENOMIC DNA]</scope>
    <source>
        <strain evidence="1">DMR45628</strain>
    </source>
</reference>
<evidence type="ECO:0008006" key="3">
    <source>
        <dbReference type="Google" id="ProtNLM"/>
    </source>
</evidence>
<gene>
    <name evidence="1" type="ORF">QE152_g6418</name>
</gene>
<dbReference type="InterPro" id="IPR011011">
    <property type="entry name" value="Znf_FYVE_PHD"/>
</dbReference>
<organism evidence="1 2">
    <name type="scientific">Popillia japonica</name>
    <name type="common">Japanese beetle</name>
    <dbReference type="NCBI Taxonomy" id="7064"/>
    <lineage>
        <taxon>Eukaryota</taxon>
        <taxon>Metazoa</taxon>
        <taxon>Ecdysozoa</taxon>
        <taxon>Arthropoda</taxon>
        <taxon>Hexapoda</taxon>
        <taxon>Insecta</taxon>
        <taxon>Pterygota</taxon>
        <taxon>Neoptera</taxon>
        <taxon>Endopterygota</taxon>
        <taxon>Coleoptera</taxon>
        <taxon>Polyphaga</taxon>
        <taxon>Scarabaeiformia</taxon>
        <taxon>Scarabaeidae</taxon>
        <taxon>Rutelinae</taxon>
        <taxon>Popillia</taxon>
    </lineage>
</organism>
<keyword evidence="2" id="KW-1185">Reference proteome</keyword>
<dbReference type="EMBL" id="JASPKY010000042">
    <property type="protein sequence ID" value="KAK9746128.1"/>
    <property type="molecule type" value="Genomic_DNA"/>
</dbReference>
<dbReference type="Gene3D" id="2.60.120.650">
    <property type="entry name" value="Cupin"/>
    <property type="match status" value="1"/>
</dbReference>
<dbReference type="AlphaFoldDB" id="A0AAW1MIK4"/>
<evidence type="ECO:0000313" key="2">
    <source>
        <dbReference type="Proteomes" id="UP001458880"/>
    </source>
</evidence>